<dbReference type="PRINTS" id="PR00155">
    <property type="entry name" value="AMICYANIN"/>
</dbReference>
<comment type="cofactor">
    <cofactor evidence="1">
        <name>Cu cation</name>
        <dbReference type="ChEBI" id="CHEBI:23378"/>
    </cofactor>
</comment>
<dbReference type="SUPFAM" id="SSF49503">
    <property type="entry name" value="Cupredoxins"/>
    <property type="match status" value="1"/>
</dbReference>
<evidence type="ECO:0000256" key="4">
    <source>
        <dbReference type="ARBA" id="ARBA00022723"/>
    </source>
</evidence>
<keyword evidence="4" id="KW-0479">Metal-binding</keyword>
<evidence type="ECO:0000256" key="2">
    <source>
        <dbReference type="ARBA" id="ARBA00004418"/>
    </source>
</evidence>
<evidence type="ECO:0000256" key="5">
    <source>
        <dbReference type="ARBA" id="ARBA00022764"/>
    </source>
</evidence>
<dbReference type="InterPro" id="IPR002386">
    <property type="entry name" value="Amicyanin/Pseudoazurin"/>
</dbReference>
<evidence type="ECO:0000256" key="7">
    <source>
        <dbReference type="ARBA" id="ARBA00023008"/>
    </source>
</evidence>
<dbReference type="EMBL" id="BAABFB010000030">
    <property type="protein sequence ID" value="GAA4477802.1"/>
    <property type="molecule type" value="Genomic_DNA"/>
</dbReference>
<gene>
    <name evidence="10" type="ORF">GCM10023094_20650</name>
</gene>
<dbReference type="Pfam" id="PF00127">
    <property type="entry name" value="Copper-bind"/>
    <property type="match status" value="1"/>
</dbReference>
<dbReference type="InterPro" id="IPR008972">
    <property type="entry name" value="Cupredoxin"/>
</dbReference>
<evidence type="ECO:0000256" key="3">
    <source>
        <dbReference type="ARBA" id="ARBA00022448"/>
    </source>
</evidence>
<dbReference type="PANTHER" id="PTHR36507">
    <property type="entry name" value="BLL1555 PROTEIN"/>
    <property type="match status" value="1"/>
</dbReference>
<protein>
    <recommendedName>
        <fullName evidence="9">Blue (type 1) copper domain-containing protein</fullName>
    </recommendedName>
</protein>
<evidence type="ECO:0000259" key="9">
    <source>
        <dbReference type="Pfam" id="PF00127"/>
    </source>
</evidence>
<accession>A0ABP8P250</accession>
<evidence type="ECO:0000256" key="6">
    <source>
        <dbReference type="ARBA" id="ARBA00022982"/>
    </source>
</evidence>
<dbReference type="InterPro" id="IPR000923">
    <property type="entry name" value="BlueCu_1"/>
</dbReference>
<keyword evidence="7" id="KW-0186">Copper</keyword>
<keyword evidence="3" id="KW-0813">Transport</keyword>
<dbReference type="Gene3D" id="2.60.40.420">
    <property type="entry name" value="Cupredoxins - blue copper proteins"/>
    <property type="match status" value="1"/>
</dbReference>
<dbReference type="PANTHER" id="PTHR36507:SF1">
    <property type="entry name" value="BLL1555 PROTEIN"/>
    <property type="match status" value="1"/>
</dbReference>
<comment type="caution">
    <text evidence="10">The sequence shown here is derived from an EMBL/GenBank/DDBJ whole genome shotgun (WGS) entry which is preliminary data.</text>
</comment>
<evidence type="ECO:0000256" key="8">
    <source>
        <dbReference type="SAM" id="SignalP"/>
    </source>
</evidence>
<evidence type="ECO:0000313" key="11">
    <source>
        <dbReference type="Proteomes" id="UP001501183"/>
    </source>
</evidence>
<name>A0ABP8P250_9NOCA</name>
<feature type="chain" id="PRO_5045788169" description="Blue (type 1) copper domain-containing protein" evidence="8">
    <location>
        <begin position="21"/>
        <end position="110"/>
    </location>
</feature>
<dbReference type="InterPro" id="IPR052721">
    <property type="entry name" value="ET_Amicyanin"/>
</dbReference>
<keyword evidence="8" id="KW-0732">Signal</keyword>
<proteinExistence type="predicted"/>
<keyword evidence="6" id="KW-0249">Electron transport</keyword>
<evidence type="ECO:0000313" key="10">
    <source>
        <dbReference type="EMBL" id="GAA4477802.1"/>
    </source>
</evidence>
<organism evidence="10 11">
    <name type="scientific">Rhodococcus olei</name>
    <dbReference type="NCBI Taxonomy" id="2161675"/>
    <lineage>
        <taxon>Bacteria</taxon>
        <taxon>Bacillati</taxon>
        <taxon>Actinomycetota</taxon>
        <taxon>Actinomycetes</taxon>
        <taxon>Mycobacteriales</taxon>
        <taxon>Nocardiaceae</taxon>
        <taxon>Rhodococcus</taxon>
    </lineage>
</organism>
<reference evidence="11" key="1">
    <citation type="journal article" date="2019" name="Int. J. Syst. Evol. Microbiol.">
        <title>The Global Catalogue of Microorganisms (GCM) 10K type strain sequencing project: providing services to taxonomists for standard genome sequencing and annotation.</title>
        <authorList>
            <consortium name="The Broad Institute Genomics Platform"/>
            <consortium name="The Broad Institute Genome Sequencing Center for Infectious Disease"/>
            <person name="Wu L."/>
            <person name="Ma J."/>
        </authorList>
    </citation>
    <scope>NUCLEOTIDE SEQUENCE [LARGE SCALE GENOMIC DNA]</scope>
    <source>
        <strain evidence="11">JCM 32206</strain>
    </source>
</reference>
<comment type="subcellular location">
    <subcellularLocation>
        <location evidence="2">Periplasm</location>
    </subcellularLocation>
</comment>
<evidence type="ECO:0000256" key="1">
    <source>
        <dbReference type="ARBA" id="ARBA00001935"/>
    </source>
</evidence>
<feature type="signal peptide" evidence="8">
    <location>
        <begin position="1"/>
        <end position="20"/>
    </location>
</feature>
<dbReference type="Proteomes" id="UP001501183">
    <property type="component" value="Unassembled WGS sequence"/>
</dbReference>
<keyword evidence="11" id="KW-1185">Reference proteome</keyword>
<feature type="domain" description="Blue (type 1) copper" evidence="9">
    <location>
        <begin position="27"/>
        <end position="109"/>
    </location>
</feature>
<sequence length="110" mass="11677">MAAAALIVFAAPLTAQPAVAQPNRTFTVTVTNMAYRPSTLRVHVGDTVTWDFSDTSSAHSVTATQQGTTHDYFDSGTMTGGTYSHTFNQPGTYPYQCNVHTSMGGTIIVG</sequence>
<keyword evidence="5" id="KW-0574">Periplasm</keyword>